<dbReference type="EMBL" id="JABFOF010000002">
    <property type="protein sequence ID" value="KAG2405634.1"/>
    <property type="molecule type" value="Genomic_DNA"/>
</dbReference>
<evidence type="ECO:0000256" key="5">
    <source>
        <dbReference type="ARBA" id="ARBA00034489"/>
    </source>
</evidence>
<accession>A0A8T0L159</accession>
<dbReference type="InterPro" id="IPR039262">
    <property type="entry name" value="DTWD2/TAPT"/>
</dbReference>
<protein>
    <recommendedName>
        <fullName evidence="1">tRNA-uridine aminocarboxypropyltransferase</fullName>
        <ecNumber evidence="1">2.5.1.25</ecNumber>
    </recommendedName>
</protein>
<proteinExistence type="inferred from homology"/>
<dbReference type="PANTHER" id="PTHR21392:SF0">
    <property type="entry name" value="TRNA-URIDINE AMINOCARBOXYPROPYLTRANSFERASE 2"/>
    <property type="match status" value="1"/>
</dbReference>
<gene>
    <name evidence="8" type="ORF">HKW66_Vig0048890</name>
</gene>
<organism evidence="8 9">
    <name type="scientific">Phaseolus angularis</name>
    <name type="common">Azuki bean</name>
    <name type="synonym">Vigna angularis</name>
    <dbReference type="NCBI Taxonomy" id="3914"/>
    <lineage>
        <taxon>Eukaryota</taxon>
        <taxon>Viridiplantae</taxon>
        <taxon>Streptophyta</taxon>
        <taxon>Embryophyta</taxon>
        <taxon>Tracheophyta</taxon>
        <taxon>Spermatophyta</taxon>
        <taxon>Magnoliopsida</taxon>
        <taxon>eudicotyledons</taxon>
        <taxon>Gunneridae</taxon>
        <taxon>Pentapetalae</taxon>
        <taxon>rosids</taxon>
        <taxon>fabids</taxon>
        <taxon>Fabales</taxon>
        <taxon>Fabaceae</taxon>
        <taxon>Papilionoideae</taxon>
        <taxon>50 kb inversion clade</taxon>
        <taxon>NPAAA clade</taxon>
        <taxon>indigoferoid/millettioid clade</taxon>
        <taxon>Phaseoleae</taxon>
        <taxon>Vigna</taxon>
    </lineage>
</organism>
<dbReference type="InterPro" id="IPR005636">
    <property type="entry name" value="DTW"/>
</dbReference>
<dbReference type="GO" id="GO:0008033">
    <property type="term" value="P:tRNA processing"/>
    <property type="evidence" value="ECO:0007669"/>
    <property type="project" value="UniProtKB-KW"/>
</dbReference>
<dbReference type="GO" id="GO:0016432">
    <property type="term" value="F:tRNA-uridine aminocarboxypropyltransferase activity"/>
    <property type="evidence" value="ECO:0007669"/>
    <property type="project" value="UniProtKB-EC"/>
</dbReference>
<reference evidence="8 9" key="1">
    <citation type="submission" date="2020-05" db="EMBL/GenBank/DDBJ databases">
        <title>Vigna angularis (adzuki bean) Var. LongXiaoDou No. 4 denovo assembly.</title>
        <authorList>
            <person name="Xiang H."/>
        </authorList>
    </citation>
    <scope>NUCLEOTIDE SEQUENCE [LARGE SCALE GENOMIC DNA]</scope>
    <source>
        <tissue evidence="8">Leaf</tissue>
    </source>
</reference>
<dbReference type="Proteomes" id="UP000743370">
    <property type="component" value="Unassembled WGS sequence"/>
</dbReference>
<keyword evidence="4" id="KW-0819">tRNA processing</keyword>
<evidence type="ECO:0000256" key="3">
    <source>
        <dbReference type="ARBA" id="ARBA00022691"/>
    </source>
</evidence>
<dbReference type="Pfam" id="PF03942">
    <property type="entry name" value="DTW"/>
    <property type="match status" value="1"/>
</dbReference>
<keyword evidence="2" id="KW-0808">Transferase</keyword>
<dbReference type="EC" id="2.5.1.25" evidence="1"/>
<evidence type="ECO:0000256" key="4">
    <source>
        <dbReference type="ARBA" id="ARBA00022694"/>
    </source>
</evidence>
<evidence type="ECO:0000259" key="7">
    <source>
        <dbReference type="SMART" id="SM01144"/>
    </source>
</evidence>
<evidence type="ECO:0000256" key="2">
    <source>
        <dbReference type="ARBA" id="ARBA00022679"/>
    </source>
</evidence>
<name>A0A8T0L159_PHAAN</name>
<dbReference type="PANTHER" id="PTHR21392">
    <property type="entry name" value="TRNA-URIDINE AMINOCARBOXYPROPYLTRANSFERASE 2"/>
    <property type="match status" value="1"/>
</dbReference>
<comment type="similarity">
    <text evidence="5">Belongs to the TDD superfamily. DTWD2 family.</text>
</comment>
<evidence type="ECO:0000256" key="1">
    <source>
        <dbReference type="ARBA" id="ARBA00012386"/>
    </source>
</evidence>
<keyword evidence="3" id="KW-0949">S-adenosyl-L-methionine</keyword>
<evidence type="ECO:0000313" key="9">
    <source>
        <dbReference type="Proteomes" id="UP000743370"/>
    </source>
</evidence>
<evidence type="ECO:0000313" key="8">
    <source>
        <dbReference type="EMBL" id="KAG2405634.1"/>
    </source>
</evidence>
<feature type="domain" description="DTW" evidence="7">
    <location>
        <begin position="56"/>
        <end position="259"/>
    </location>
</feature>
<comment type="caution">
    <text evidence="8">The sequence shown here is derived from an EMBL/GenBank/DDBJ whole genome shotgun (WGS) entry which is preliminary data.</text>
</comment>
<comment type="catalytic activity">
    <reaction evidence="6">
        <text>a uridine in tRNA + S-adenosyl-L-methionine = a 3-[(3S)-3-amino-3-carboxypropyl]uridine in tRNA + S-methyl-5'-thioadenosine + H(+)</text>
        <dbReference type="Rhea" id="RHEA:62432"/>
        <dbReference type="Rhea" id="RHEA-COMP:13339"/>
        <dbReference type="Rhea" id="RHEA-COMP:16092"/>
        <dbReference type="ChEBI" id="CHEBI:15378"/>
        <dbReference type="ChEBI" id="CHEBI:17509"/>
        <dbReference type="ChEBI" id="CHEBI:59789"/>
        <dbReference type="ChEBI" id="CHEBI:65315"/>
        <dbReference type="ChEBI" id="CHEBI:82930"/>
        <dbReference type="EC" id="2.5.1.25"/>
    </reaction>
</comment>
<sequence length="434" mass="48920">MLTAAVVLNKLVIIEEHLCRYILCFEQCVDGETASIVMFHCMEPEAEDVLSPEPQRRSICSNCDRPTRVCLCHALPFPPIQTATRILIVQHPHEARHKLSTTPILNKSLLRASSVTSRRLRRGLSPILDRSPPALYLFPSSASSTTPALHISAVRPSADLVLIAFDATWQHAREMVRASENFLSEFATRVCLDVDESIGGGSIYDSELILRKEPFAGCVSTMEAVARALRVLEPNGPEIEEKLVGVLREMVRLQAGFLKPVKPRPKLLKKKAEGKEKKEGSVQANEMKRNLDSRAVPTNVAVRVILSSRIAQQTTEEFKYAHWGHQRMTGSLVPETLPILGISRQNMLDMVCRKTSLRGFERGIRNGLSWIHLDELPRATSILHRSPNREGKYNLNQHLKERNNEYLILVEKEMQVLVLCLHFPSFVNIQIPKI</sequence>
<dbReference type="AlphaFoldDB" id="A0A8T0L159"/>
<evidence type="ECO:0000256" key="6">
    <source>
        <dbReference type="ARBA" id="ARBA00048718"/>
    </source>
</evidence>
<dbReference type="SMART" id="SM01144">
    <property type="entry name" value="DTW"/>
    <property type="match status" value="1"/>
</dbReference>